<comment type="caution">
    <text evidence="16">The sequence shown here is derived from an EMBL/GenBank/DDBJ whole genome shotgun (WGS) entry which is preliminary data.</text>
</comment>
<keyword evidence="8 13" id="KW-0460">Magnesium</keyword>
<dbReference type="GO" id="GO:0006559">
    <property type="term" value="P:L-phenylalanine catabolic process"/>
    <property type="evidence" value="ECO:0007669"/>
    <property type="project" value="UniProtKB-UniPathway"/>
</dbReference>
<feature type="binding site" evidence="13">
    <location>
        <position position="183"/>
    </location>
    <ligand>
        <name>Ca(2+)</name>
        <dbReference type="ChEBI" id="CHEBI:29108"/>
    </ligand>
</feature>
<evidence type="ECO:0000256" key="7">
    <source>
        <dbReference type="ARBA" id="ARBA00022837"/>
    </source>
</evidence>
<dbReference type="GO" id="GO:1902000">
    <property type="term" value="P:homogentisate catabolic process"/>
    <property type="evidence" value="ECO:0007669"/>
    <property type="project" value="TreeGrafter"/>
</dbReference>
<protein>
    <recommendedName>
        <fullName evidence="4">fumarylacetoacetase</fullName>
        <ecNumber evidence="4">3.7.1.2</ecNumber>
    </recommendedName>
</protein>
<dbReference type="SUPFAM" id="SSF56529">
    <property type="entry name" value="FAH"/>
    <property type="match status" value="1"/>
</dbReference>
<evidence type="ECO:0000256" key="13">
    <source>
        <dbReference type="PIRSR" id="PIRSR605959-3"/>
    </source>
</evidence>
<evidence type="ECO:0000256" key="10">
    <source>
        <dbReference type="ARBA" id="ARBA00023232"/>
    </source>
</evidence>
<feature type="binding site" evidence="13">
    <location>
        <position position="237"/>
    </location>
    <ligand>
        <name>Mg(2+)</name>
        <dbReference type="ChEBI" id="CHEBI:18420"/>
    </ligand>
</feature>
<feature type="domain" description="Fumarylacetoacetase-like C-terminal" evidence="14">
    <location>
        <begin position="110"/>
        <end position="373"/>
    </location>
</feature>
<evidence type="ECO:0000313" key="16">
    <source>
        <dbReference type="EMBL" id="MQY27501.1"/>
    </source>
</evidence>
<evidence type="ECO:0000256" key="4">
    <source>
        <dbReference type="ARBA" id="ARBA00012094"/>
    </source>
</evidence>
<keyword evidence="5 13" id="KW-0479">Metal-binding</keyword>
<gene>
    <name evidence="16" type="ORF">NRB56_30840</name>
</gene>
<evidence type="ECO:0000256" key="5">
    <source>
        <dbReference type="ARBA" id="ARBA00022723"/>
    </source>
</evidence>
<evidence type="ECO:0000259" key="14">
    <source>
        <dbReference type="Pfam" id="PF01557"/>
    </source>
</evidence>
<comment type="cofactor">
    <cofactor evidence="1 13">
        <name>Ca(2+)</name>
        <dbReference type="ChEBI" id="CHEBI:29108"/>
    </cofactor>
</comment>
<accession>A0A7K0DP83</accession>
<dbReference type="SUPFAM" id="SSF63433">
    <property type="entry name" value="Fumarylacetoacetate hydrolase, FAH, N-terminal domain"/>
    <property type="match status" value="1"/>
</dbReference>
<feature type="binding site" evidence="13">
    <location>
        <position position="217"/>
    </location>
    <ligand>
        <name>Ca(2+)</name>
        <dbReference type="ChEBI" id="CHEBI:29108"/>
    </ligand>
</feature>
<keyword evidence="10" id="KW-0585">Phenylalanine catabolism</keyword>
<feature type="binding site" evidence="12">
    <location>
        <position position="228"/>
    </location>
    <ligand>
        <name>substrate</name>
    </ligand>
</feature>
<dbReference type="GO" id="GO:0004334">
    <property type="term" value="F:fumarylacetoacetase activity"/>
    <property type="evidence" value="ECO:0007669"/>
    <property type="project" value="UniProtKB-EC"/>
</dbReference>
<feature type="binding site" evidence="13">
    <location>
        <position position="110"/>
    </location>
    <ligand>
        <name>Ca(2+)</name>
        <dbReference type="ChEBI" id="CHEBI:29108"/>
    </ligand>
</feature>
<feature type="binding site" evidence="13">
    <location>
        <position position="185"/>
    </location>
    <ligand>
        <name>Ca(2+)</name>
        <dbReference type="ChEBI" id="CHEBI:29108"/>
    </ligand>
</feature>
<feature type="binding site" evidence="12">
    <location>
        <position position="126"/>
    </location>
    <ligand>
        <name>substrate</name>
    </ligand>
</feature>
<dbReference type="OrthoDB" id="2273115at2"/>
<name>A0A7K0DP83_9NOCA</name>
<dbReference type="InterPro" id="IPR015377">
    <property type="entry name" value="Fumarylacetoacetase_N"/>
</dbReference>
<dbReference type="InterPro" id="IPR005959">
    <property type="entry name" value="Fumarylacetoacetase"/>
</dbReference>
<comment type="cofactor">
    <cofactor evidence="2 13">
        <name>Mg(2+)</name>
        <dbReference type="ChEBI" id="CHEBI:18420"/>
    </cofactor>
</comment>
<dbReference type="PANTHER" id="PTHR43069:SF2">
    <property type="entry name" value="FUMARYLACETOACETASE"/>
    <property type="match status" value="1"/>
</dbReference>
<dbReference type="InterPro" id="IPR011234">
    <property type="entry name" value="Fumarylacetoacetase-like_C"/>
</dbReference>
<keyword evidence="17" id="KW-1185">Reference proteome</keyword>
<dbReference type="Gene3D" id="3.90.850.10">
    <property type="entry name" value="Fumarylacetoacetase-like, C-terminal domain"/>
    <property type="match status" value="1"/>
</dbReference>
<evidence type="ECO:0000256" key="8">
    <source>
        <dbReference type="ARBA" id="ARBA00022842"/>
    </source>
</evidence>
<organism evidence="16 17">
    <name type="scientific">Nocardia aurantia</name>
    <dbReference type="NCBI Taxonomy" id="2585199"/>
    <lineage>
        <taxon>Bacteria</taxon>
        <taxon>Bacillati</taxon>
        <taxon>Actinomycetota</taxon>
        <taxon>Actinomycetes</taxon>
        <taxon>Mycobacteriales</taxon>
        <taxon>Nocardiaceae</taxon>
        <taxon>Nocardia</taxon>
    </lineage>
</organism>
<dbReference type="InterPro" id="IPR036462">
    <property type="entry name" value="Fumarylacetoacetase_N_sf"/>
</dbReference>
<dbReference type="Gene3D" id="2.30.30.230">
    <property type="entry name" value="Fumarylacetoacetase, N-terminal domain"/>
    <property type="match status" value="1"/>
</dbReference>
<dbReference type="GO" id="GO:0046872">
    <property type="term" value="F:metal ion binding"/>
    <property type="evidence" value="ECO:0007669"/>
    <property type="project" value="UniProtKB-KW"/>
</dbReference>
<dbReference type="EMBL" id="WEGI01000006">
    <property type="protein sequence ID" value="MQY27501.1"/>
    <property type="molecule type" value="Genomic_DNA"/>
</dbReference>
<dbReference type="PANTHER" id="PTHR43069">
    <property type="entry name" value="FUMARYLACETOACETASE"/>
    <property type="match status" value="1"/>
</dbReference>
<dbReference type="Proteomes" id="UP000431401">
    <property type="component" value="Unassembled WGS sequence"/>
</dbReference>
<feature type="binding site" evidence="12">
    <location>
        <position position="112"/>
    </location>
    <ligand>
        <name>substrate</name>
    </ligand>
</feature>
<dbReference type="Pfam" id="PF09298">
    <property type="entry name" value="FAA_hydrolase_N"/>
    <property type="match status" value="1"/>
</dbReference>
<reference evidence="16 17" key="1">
    <citation type="submission" date="2019-10" db="EMBL/GenBank/DDBJ databases">
        <title>Nocardia macrotermitis sp. nov. and Nocardia aurantia sp. nov., isolated from the gut of fungus growing-termite Macrotermes natalensis.</title>
        <authorList>
            <person name="Benndorf R."/>
            <person name="Schwitalla J."/>
            <person name="Martin K."/>
            <person name="De Beer W."/>
            <person name="Kaster A.-K."/>
            <person name="Vollmers J."/>
            <person name="Poulsen M."/>
            <person name="Beemelmanns C."/>
        </authorList>
    </citation>
    <scope>NUCLEOTIDE SEQUENCE [LARGE SCALE GENOMIC DNA]</scope>
    <source>
        <strain evidence="16 17">RB56</strain>
    </source>
</reference>
<dbReference type="EC" id="3.7.1.2" evidence="4"/>
<dbReference type="UniPathway" id="UPA00139">
    <property type="reaction ID" value="UER00341"/>
</dbReference>
<sequence>MTWAPVPPGSGFGIGNLPYGVFVPPGGRARVGVRIGDHVLDLRAALGEEEFARASLNEFLARGREFWTATRRRIVGLLTDPEQRDRLVDVLYPVSDVVLRLPIEVADYVDFYASERHATNLGAILRPDSAALLPNWKHLPVGYHGRAGTVVVSGTPVTRPCGQRRSAAGAAPVFGPSQRLDVEVEVGFVVGTPSALGRPVPVEDFERHVFGICLLNDWSARDIQAWEYQPLGPFLGKSFATSISPWIVPLDALTAARVPGPPQDPEPLPYLRDSQPWGLDLRLEFALNGHIVSRPPYAQMYWTPAQLLSHLTCNGASLRTGDLFASGTVSGPVPEEYGSLIEITWNGAHPVRLPDGGTRIFLADGDVVTLRGTAPGPGGATIDLGAVTGRVGPAGVHPR</sequence>
<dbReference type="NCBIfam" id="TIGR01266">
    <property type="entry name" value="fum_ac_acetase"/>
    <property type="match status" value="1"/>
</dbReference>
<feature type="binding site" evidence="12">
    <location>
        <position position="328"/>
    </location>
    <ligand>
        <name>substrate</name>
    </ligand>
</feature>
<feature type="binding site" evidence="13">
    <location>
        <position position="241"/>
    </location>
    <ligand>
        <name>Mg(2+)</name>
        <dbReference type="ChEBI" id="CHEBI:18420"/>
    </ligand>
</feature>
<evidence type="ECO:0000256" key="9">
    <source>
        <dbReference type="ARBA" id="ARBA00022878"/>
    </source>
</evidence>
<dbReference type="FunFam" id="3.90.850.10:FF:000011">
    <property type="entry name" value="Fumarylacetoacetase"/>
    <property type="match status" value="1"/>
</dbReference>
<evidence type="ECO:0000256" key="6">
    <source>
        <dbReference type="ARBA" id="ARBA00022801"/>
    </source>
</evidence>
<comment type="pathway">
    <text evidence="3">Amino-acid degradation; L-phenylalanine degradation; acetoacetate and fumarate from L-phenylalanine: step 6/6.</text>
</comment>
<dbReference type="InterPro" id="IPR036663">
    <property type="entry name" value="Fumarylacetoacetase_C_sf"/>
</dbReference>
<evidence type="ECO:0000256" key="11">
    <source>
        <dbReference type="PIRSR" id="PIRSR605959-1"/>
    </source>
</evidence>
<proteinExistence type="predicted"/>
<evidence type="ECO:0000256" key="1">
    <source>
        <dbReference type="ARBA" id="ARBA00001913"/>
    </source>
</evidence>
<evidence type="ECO:0000256" key="3">
    <source>
        <dbReference type="ARBA" id="ARBA00004782"/>
    </source>
</evidence>
<keyword evidence="9" id="KW-0828">Tyrosine catabolism</keyword>
<feature type="domain" description="Fumarylacetoacetase N-terminal" evidence="15">
    <location>
        <begin position="16"/>
        <end position="102"/>
    </location>
</feature>
<feature type="binding site" evidence="12">
    <location>
        <position position="224"/>
    </location>
    <ligand>
        <name>substrate</name>
    </ligand>
</feature>
<feature type="active site" description="Proton acceptor" evidence="11">
    <location>
        <position position="117"/>
    </location>
</feature>
<feature type="binding site" evidence="13">
    <location>
        <position position="217"/>
    </location>
    <ligand>
        <name>Mg(2+)</name>
        <dbReference type="ChEBI" id="CHEBI:18420"/>
    </ligand>
</feature>
<dbReference type="RefSeq" id="WP_153342636.1">
    <property type="nucleotide sequence ID" value="NZ_WEGI01000006.1"/>
</dbReference>
<evidence type="ECO:0000256" key="12">
    <source>
        <dbReference type="PIRSR" id="PIRSR605959-2"/>
    </source>
</evidence>
<dbReference type="Pfam" id="PF01557">
    <property type="entry name" value="FAA_hydrolase"/>
    <property type="match status" value="1"/>
</dbReference>
<evidence type="ECO:0000259" key="15">
    <source>
        <dbReference type="Pfam" id="PF09298"/>
    </source>
</evidence>
<dbReference type="AlphaFoldDB" id="A0A7K0DP83"/>
<keyword evidence="7 13" id="KW-0106">Calcium</keyword>
<evidence type="ECO:0000256" key="2">
    <source>
        <dbReference type="ARBA" id="ARBA00001946"/>
    </source>
</evidence>
<dbReference type="GO" id="GO:0006572">
    <property type="term" value="P:L-tyrosine catabolic process"/>
    <property type="evidence" value="ECO:0007669"/>
    <property type="project" value="UniProtKB-KW"/>
</dbReference>
<keyword evidence="6" id="KW-0378">Hydrolase</keyword>
<evidence type="ECO:0000313" key="17">
    <source>
        <dbReference type="Proteomes" id="UP000431401"/>
    </source>
</evidence>